<dbReference type="KEGG" id="ares:IWH25_13825"/>
<keyword evidence="1" id="KW-0812">Transmembrane</keyword>
<dbReference type="Proteomes" id="UP000663444">
    <property type="component" value="Chromosome"/>
</dbReference>
<feature type="transmembrane region" description="Helical" evidence="1">
    <location>
        <begin position="33"/>
        <end position="56"/>
    </location>
</feature>
<evidence type="ECO:0008006" key="4">
    <source>
        <dbReference type="Google" id="ProtNLM"/>
    </source>
</evidence>
<keyword evidence="3" id="KW-1185">Reference proteome</keyword>
<keyword evidence="1" id="KW-0472">Membrane</keyword>
<evidence type="ECO:0000313" key="3">
    <source>
        <dbReference type="Proteomes" id="UP000663444"/>
    </source>
</evidence>
<reference evidence="2" key="1">
    <citation type="submission" date="2020-11" db="EMBL/GenBank/DDBJ databases">
        <title>Azospira restricta DSM 18626 genome sequence.</title>
        <authorList>
            <person name="Moe W.M."/>
        </authorList>
    </citation>
    <scope>NUCLEOTIDE SEQUENCE</scope>
    <source>
        <strain evidence="2">DSM 18626</strain>
    </source>
</reference>
<organism evidence="2 3">
    <name type="scientific">Azospira restricta</name>
    <dbReference type="NCBI Taxonomy" id="404405"/>
    <lineage>
        <taxon>Bacteria</taxon>
        <taxon>Pseudomonadati</taxon>
        <taxon>Pseudomonadota</taxon>
        <taxon>Betaproteobacteria</taxon>
        <taxon>Rhodocyclales</taxon>
        <taxon>Rhodocyclaceae</taxon>
        <taxon>Azospira</taxon>
    </lineage>
</organism>
<sequence length="127" mass="13149">MPPIRLTGFVIVLVGLLSGLVLVAQPFFALGNVAPLVLLLLFLGCLSFGLPLYAAGDHRQRALRLSGGALLLLGLVALIGVFVDAAGVRAAQQSTALLWLLAPTGIFGGLLLAYFAGALDRLDGKAR</sequence>
<protein>
    <recommendedName>
        <fullName evidence="4">Transmembrane protein</fullName>
    </recommendedName>
</protein>
<accession>A0A974PWZ4</accession>
<dbReference type="AlphaFoldDB" id="A0A974PWZ4"/>
<keyword evidence="1" id="KW-1133">Transmembrane helix</keyword>
<evidence type="ECO:0000256" key="1">
    <source>
        <dbReference type="SAM" id="Phobius"/>
    </source>
</evidence>
<dbReference type="EMBL" id="CP064781">
    <property type="protein sequence ID" value="QRJ62836.1"/>
    <property type="molecule type" value="Genomic_DNA"/>
</dbReference>
<dbReference type="RefSeq" id="WP_203386368.1">
    <property type="nucleotide sequence ID" value="NZ_CP064781.1"/>
</dbReference>
<gene>
    <name evidence="2" type="ORF">IWH25_13825</name>
</gene>
<evidence type="ECO:0000313" key="2">
    <source>
        <dbReference type="EMBL" id="QRJ62836.1"/>
    </source>
</evidence>
<proteinExistence type="predicted"/>
<feature type="transmembrane region" description="Helical" evidence="1">
    <location>
        <begin position="68"/>
        <end position="90"/>
    </location>
</feature>
<feature type="transmembrane region" description="Helical" evidence="1">
    <location>
        <begin position="96"/>
        <end position="119"/>
    </location>
</feature>
<name>A0A974PWZ4_9RHOO</name>